<sequence>MPYQRGDVIELPFLIPGKNKTEVHPAIIISNDMVYENEGIYICVMVTHSDLHEYFAFDLTPDMFVSSRNIPEGKTKAHLIAYVLENQIISNSNTKKNKMKAVYVDKLVHFISDTVLLED</sequence>
<dbReference type="SUPFAM" id="SSF50118">
    <property type="entry name" value="Cell growth inhibitor/plasmid maintenance toxic component"/>
    <property type="match status" value="1"/>
</dbReference>
<accession>A0A1J5PFG3</accession>
<reference evidence="1" key="1">
    <citation type="submission" date="2016-10" db="EMBL/GenBank/DDBJ databases">
        <title>Sequence of Gallionella enrichment culture.</title>
        <authorList>
            <person name="Poehlein A."/>
            <person name="Muehling M."/>
            <person name="Daniel R."/>
        </authorList>
    </citation>
    <scope>NUCLEOTIDE SEQUENCE</scope>
</reference>
<comment type="caution">
    <text evidence="1">The sequence shown here is derived from an EMBL/GenBank/DDBJ whole genome shotgun (WGS) entry which is preliminary data.</text>
</comment>
<dbReference type="EMBL" id="MLJW01004243">
    <property type="protein sequence ID" value="OIQ70361.1"/>
    <property type="molecule type" value="Genomic_DNA"/>
</dbReference>
<dbReference type="GO" id="GO:0003677">
    <property type="term" value="F:DNA binding"/>
    <property type="evidence" value="ECO:0007669"/>
    <property type="project" value="InterPro"/>
</dbReference>
<dbReference type="InterPro" id="IPR011067">
    <property type="entry name" value="Plasmid_toxin/cell-grow_inhib"/>
</dbReference>
<dbReference type="InterPro" id="IPR003477">
    <property type="entry name" value="PemK-like"/>
</dbReference>
<evidence type="ECO:0000313" key="1">
    <source>
        <dbReference type="EMBL" id="OIQ70361.1"/>
    </source>
</evidence>
<dbReference type="Pfam" id="PF02452">
    <property type="entry name" value="PemK_toxin"/>
    <property type="match status" value="1"/>
</dbReference>
<dbReference type="AlphaFoldDB" id="A0A1J5PFG3"/>
<gene>
    <name evidence="1" type="ORF">GALL_480280</name>
</gene>
<proteinExistence type="predicted"/>
<protein>
    <submittedName>
        <fullName evidence="1">PemK-like protein</fullName>
    </submittedName>
</protein>
<organism evidence="1">
    <name type="scientific">mine drainage metagenome</name>
    <dbReference type="NCBI Taxonomy" id="410659"/>
    <lineage>
        <taxon>unclassified sequences</taxon>
        <taxon>metagenomes</taxon>
        <taxon>ecological metagenomes</taxon>
    </lineage>
</organism>
<dbReference type="Gene3D" id="2.30.30.110">
    <property type="match status" value="1"/>
</dbReference>
<name>A0A1J5PFG3_9ZZZZ</name>